<feature type="non-terminal residue" evidence="2">
    <location>
        <position position="44"/>
    </location>
</feature>
<proteinExistence type="predicted"/>
<evidence type="ECO:0000256" key="1">
    <source>
        <dbReference type="SAM" id="MobiDB-lite"/>
    </source>
</evidence>
<feature type="compositionally biased region" description="Basic residues" evidence="1">
    <location>
        <begin position="1"/>
        <end position="10"/>
    </location>
</feature>
<dbReference type="AlphaFoldDB" id="A0A383BHA2"/>
<organism evidence="2">
    <name type="scientific">marine metagenome</name>
    <dbReference type="NCBI Taxonomy" id="408172"/>
    <lineage>
        <taxon>unclassified sequences</taxon>
        <taxon>metagenomes</taxon>
        <taxon>ecological metagenomes</taxon>
    </lineage>
</organism>
<gene>
    <name evidence="2" type="ORF">METZ01_LOCUS472361</name>
</gene>
<accession>A0A383BHA2</accession>
<evidence type="ECO:0000313" key="2">
    <source>
        <dbReference type="EMBL" id="SVE19507.1"/>
    </source>
</evidence>
<name>A0A383BHA2_9ZZZZ</name>
<sequence length="44" mass="5052">RSHIQKQRVGRARERTHPRASAKQRKEGRSGRSNTCSMSHPPDI</sequence>
<feature type="region of interest" description="Disordered" evidence="1">
    <location>
        <begin position="1"/>
        <end position="44"/>
    </location>
</feature>
<feature type="non-terminal residue" evidence="2">
    <location>
        <position position="1"/>
    </location>
</feature>
<protein>
    <submittedName>
        <fullName evidence="2">Uncharacterized protein</fullName>
    </submittedName>
</protein>
<reference evidence="2" key="1">
    <citation type="submission" date="2018-05" db="EMBL/GenBank/DDBJ databases">
        <authorList>
            <person name="Lanie J.A."/>
            <person name="Ng W.-L."/>
            <person name="Kazmierczak K.M."/>
            <person name="Andrzejewski T.M."/>
            <person name="Davidsen T.M."/>
            <person name="Wayne K.J."/>
            <person name="Tettelin H."/>
            <person name="Glass J.I."/>
            <person name="Rusch D."/>
            <person name="Podicherti R."/>
            <person name="Tsui H.-C.T."/>
            <person name="Winkler M.E."/>
        </authorList>
    </citation>
    <scope>NUCLEOTIDE SEQUENCE</scope>
</reference>
<dbReference type="EMBL" id="UINC01200566">
    <property type="protein sequence ID" value="SVE19507.1"/>
    <property type="molecule type" value="Genomic_DNA"/>
</dbReference>